<feature type="transmembrane region" description="Helical" evidence="1">
    <location>
        <begin position="121"/>
        <end position="140"/>
    </location>
</feature>
<dbReference type="GeneID" id="76629979"/>
<accession>A0ABD5W1F1</accession>
<sequence length="149" mass="15543">MTESAIYDHYRPVGGDYPQGIYRVVGTTEEAVTVLRVGDADGRRVHTGEVYAVPTAEFTAFEATENPDGNRPLGATLVLSLKSGYWGLRAFLGQLAANPGPATVALVLIAAGLFGEGMLSVPAFLLDVAVLVGALLFVYAGSGRLSAQA</sequence>
<dbReference type="AlphaFoldDB" id="A0ABD5W1F1"/>
<gene>
    <name evidence="2" type="ORF">ACFQQG_07370</name>
</gene>
<comment type="caution">
    <text evidence="2">The sequence shown here is derived from an EMBL/GenBank/DDBJ whole genome shotgun (WGS) entry which is preliminary data.</text>
</comment>
<dbReference type="Proteomes" id="UP001596445">
    <property type="component" value="Unassembled WGS sequence"/>
</dbReference>
<feature type="transmembrane region" description="Helical" evidence="1">
    <location>
        <begin position="95"/>
        <end position="115"/>
    </location>
</feature>
<protein>
    <submittedName>
        <fullName evidence="2">Uncharacterized protein</fullName>
    </submittedName>
</protein>
<keyword evidence="1" id="KW-1133">Transmembrane helix</keyword>
<organism evidence="2 3">
    <name type="scientific">Halovenus salina</name>
    <dbReference type="NCBI Taxonomy" id="1510225"/>
    <lineage>
        <taxon>Archaea</taxon>
        <taxon>Methanobacteriati</taxon>
        <taxon>Methanobacteriota</taxon>
        <taxon>Stenosarchaea group</taxon>
        <taxon>Halobacteria</taxon>
        <taxon>Halobacteriales</taxon>
        <taxon>Haloarculaceae</taxon>
        <taxon>Halovenus</taxon>
    </lineage>
</organism>
<reference evidence="2 3" key="1">
    <citation type="journal article" date="2019" name="Int. J. Syst. Evol. Microbiol.">
        <title>The Global Catalogue of Microorganisms (GCM) 10K type strain sequencing project: providing services to taxonomists for standard genome sequencing and annotation.</title>
        <authorList>
            <consortium name="The Broad Institute Genomics Platform"/>
            <consortium name="The Broad Institute Genome Sequencing Center for Infectious Disease"/>
            <person name="Wu L."/>
            <person name="Ma J."/>
        </authorList>
    </citation>
    <scope>NUCLEOTIDE SEQUENCE [LARGE SCALE GENOMIC DNA]</scope>
    <source>
        <strain evidence="2 3">JCM 30072</strain>
    </source>
</reference>
<name>A0ABD5W1F1_9EURY</name>
<evidence type="ECO:0000313" key="2">
    <source>
        <dbReference type="EMBL" id="MFC7058023.1"/>
    </source>
</evidence>
<proteinExistence type="predicted"/>
<dbReference type="EMBL" id="JBHSZI010000001">
    <property type="protein sequence ID" value="MFC7058023.1"/>
    <property type="molecule type" value="Genomic_DNA"/>
</dbReference>
<keyword evidence="1" id="KW-0812">Transmembrane</keyword>
<keyword evidence="1" id="KW-0472">Membrane</keyword>
<evidence type="ECO:0000256" key="1">
    <source>
        <dbReference type="SAM" id="Phobius"/>
    </source>
</evidence>
<keyword evidence="3" id="KW-1185">Reference proteome</keyword>
<evidence type="ECO:0000313" key="3">
    <source>
        <dbReference type="Proteomes" id="UP001596445"/>
    </source>
</evidence>
<dbReference type="RefSeq" id="WP_267163835.1">
    <property type="nucleotide sequence ID" value="NZ_CP112972.1"/>
</dbReference>